<comment type="subcellular location">
    <subcellularLocation>
        <location evidence="1">Cell envelope</location>
    </subcellularLocation>
    <subcellularLocation>
        <location evidence="2 10">Cell outer membrane</location>
        <topology evidence="2 10">Multi-pass membrane protein</topology>
    </subcellularLocation>
</comment>
<dbReference type="InterPro" id="IPR023997">
    <property type="entry name" value="TonB-dep_OMP_SusC/RagA_CS"/>
</dbReference>
<dbReference type="SUPFAM" id="SSF52833">
    <property type="entry name" value="Thioredoxin-like"/>
    <property type="match status" value="1"/>
</dbReference>
<keyword evidence="3 10" id="KW-0813">Transport</keyword>
<dbReference type="RefSeq" id="WP_092723412.1">
    <property type="nucleotide sequence ID" value="NZ_FNNO01000005.1"/>
</dbReference>
<evidence type="ECO:0000256" key="1">
    <source>
        <dbReference type="ARBA" id="ARBA00004196"/>
    </source>
</evidence>
<dbReference type="InterPro" id="IPR037066">
    <property type="entry name" value="Plug_dom_sf"/>
</dbReference>
<dbReference type="InterPro" id="IPR013766">
    <property type="entry name" value="Thioredoxin_domain"/>
</dbReference>
<evidence type="ECO:0000256" key="3">
    <source>
        <dbReference type="ARBA" id="ARBA00022448"/>
    </source>
</evidence>
<dbReference type="NCBIfam" id="TIGR04056">
    <property type="entry name" value="OMP_RagA_SusC"/>
    <property type="match status" value="1"/>
</dbReference>
<comment type="caution">
    <text evidence="13">The sequence shown here is derived from an EMBL/GenBank/DDBJ whole genome shotgun (WGS) entry which is preliminary data.</text>
</comment>
<dbReference type="CDD" id="cd02966">
    <property type="entry name" value="TlpA_like_family"/>
    <property type="match status" value="1"/>
</dbReference>
<evidence type="ECO:0000256" key="5">
    <source>
        <dbReference type="ARBA" id="ARBA00022692"/>
    </source>
</evidence>
<dbReference type="Gene3D" id="2.170.130.10">
    <property type="entry name" value="TonB-dependent receptor, plug domain"/>
    <property type="match status" value="1"/>
</dbReference>
<comment type="similarity">
    <text evidence="10">Belongs to the TonB-dependent receptor family.</text>
</comment>
<dbReference type="EMBL" id="FNNO01000005">
    <property type="protein sequence ID" value="SDW74707.1"/>
    <property type="molecule type" value="Genomic_DNA"/>
</dbReference>
<keyword evidence="5 10" id="KW-0812">Transmembrane</keyword>
<evidence type="ECO:0000256" key="8">
    <source>
        <dbReference type="ARBA" id="ARBA00023237"/>
    </source>
</evidence>
<evidence type="ECO:0000259" key="12">
    <source>
        <dbReference type="PROSITE" id="PS51352"/>
    </source>
</evidence>
<evidence type="ECO:0000256" key="4">
    <source>
        <dbReference type="ARBA" id="ARBA00022452"/>
    </source>
</evidence>
<accession>A0A8X8IEY2</accession>
<protein>
    <submittedName>
        <fullName evidence="13">TonB-linked outer membrane protein, SusC/RagA family</fullName>
    </submittedName>
</protein>
<feature type="signal peptide" evidence="11">
    <location>
        <begin position="1"/>
        <end position="19"/>
    </location>
</feature>
<dbReference type="Gene3D" id="3.40.30.10">
    <property type="entry name" value="Glutaredoxin"/>
    <property type="match status" value="1"/>
</dbReference>
<dbReference type="Gene3D" id="2.40.170.20">
    <property type="entry name" value="TonB-dependent receptor, beta-barrel domain"/>
    <property type="match status" value="1"/>
</dbReference>
<reference evidence="13 14" key="1">
    <citation type="submission" date="2016-10" db="EMBL/GenBank/DDBJ databases">
        <authorList>
            <person name="Varghese N."/>
            <person name="Submissions S."/>
        </authorList>
    </citation>
    <scope>NUCLEOTIDE SEQUENCE [LARGE SCALE GENOMIC DNA]</scope>
    <source>
        <strain evidence="13 14">DSM 25353</strain>
    </source>
</reference>
<keyword evidence="6" id="KW-0201">Cytochrome c-type biogenesis</keyword>
<keyword evidence="4 10" id="KW-1134">Transmembrane beta strand</keyword>
<evidence type="ECO:0000256" key="2">
    <source>
        <dbReference type="ARBA" id="ARBA00004571"/>
    </source>
</evidence>
<dbReference type="InterPro" id="IPR039426">
    <property type="entry name" value="TonB-dep_rcpt-like"/>
</dbReference>
<dbReference type="InterPro" id="IPR012910">
    <property type="entry name" value="Plug_dom"/>
</dbReference>
<dbReference type="Pfam" id="PF07715">
    <property type="entry name" value="Plug"/>
    <property type="match status" value="1"/>
</dbReference>
<dbReference type="NCBIfam" id="TIGR04057">
    <property type="entry name" value="SusC_RagA_signa"/>
    <property type="match status" value="1"/>
</dbReference>
<feature type="chain" id="PRO_5036487757" evidence="11">
    <location>
        <begin position="20"/>
        <end position="1148"/>
    </location>
</feature>
<evidence type="ECO:0000256" key="6">
    <source>
        <dbReference type="ARBA" id="ARBA00022748"/>
    </source>
</evidence>
<evidence type="ECO:0000256" key="10">
    <source>
        <dbReference type="PROSITE-ProRule" id="PRU01360"/>
    </source>
</evidence>
<dbReference type="AlphaFoldDB" id="A0A8X8IEY2"/>
<keyword evidence="7 10" id="KW-0472">Membrane</keyword>
<dbReference type="InterPro" id="IPR013740">
    <property type="entry name" value="Redoxin"/>
</dbReference>
<dbReference type="PROSITE" id="PS00194">
    <property type="entry name" value="THIOREDOXIN_1"/>
    <property type="match status" value="1"/>
</dbReference>
<keyword evidence="8 10" id="KW-0998">Cell outer membrane</keyword>
<dbReference type="Pfam" id="PF08534">
    <property type="entry name" value="Redoxin"/>
    <property type="match status" value="1"/>
</dbReference>
<feature type="domain" description="Thioredoxin" evidence="12">
    <location>
        <begin position="33"/>
        <end position="181"/>
    </location>
</feature>
<evidence type="ECO:0000256" key="11">
    <source>
        <dbReference type="SAM" id="SignalP"/>
    </source>
</evidence>
<gene>
    <name evidence="13" type="ORF">SAMN05444410_105156</name>
</gene>
<evidence type="ECO:0000256" key="9">
    <source>
        <dbReference type="ARBA" id="ARBA00023284"/>
    </source>
</evidence>
<dbReference type="PANTHER" id="PTHR42852:SF17">
    <property type="entry name" value="THIOREDOXIN-LIKE PROTEIN HI_1115"/>
    <property type="match status" value="1"/>
</dbReference>
<dbReference type="PROSITE" id="PS52016">
    <property type="entry name" value="TONB_DEPENDENT_REC_3"/>
    <property type="match status" value="1"/>
</dbReference>
<dbReference type="InterPro" id="IPR036942">
    <property type="entry name" value="Beta-barrel_TonB_sf"/>
</dbReference>
<dbReference type="InterPro" id="IPR050553">
    <property type="entry name" value="Thioredoxin_ResA/DsbE_sf"/>
</dbReference>
<dbReference type="InterPro" id="IPR036249">
    <property type="entry name" value="Thioredoxin-like_sf"/>
</dbReference>
<dbReference type="InterPro" id="IPR017937">
    <property type="entry name" value="Thioredoxin_CS"/>
</dbReference>
<evidence type="ECO:0000313" key="13">
    <source>
        <dbReference type="EMBL" id="SDW74707.1"/>
    </source>
</evidence>
<dbReference type="SUPFAM" id="SSF56935">
    <property type="entry name" value="Porins"/>
    <property type="match status" value="1"/>
</dbReference>
<dbReference type="PANTHER" id="PTHR42852">
    <property type="entry name" value="THIOL:DISULFIDE INTERCHANGE PROTEIN DSBE"/>
    <property type="match status" value="1"/>
</dbReference>
<proteinExistence type="inferred from homology"/>
<dbReference type="PROSITE" id="PS51352">
    <property type="entry name" value="THIOREDOXIN_2"/>
    <property type="match status" value="1"/>
</dbReference>
<keyword evidence="11" id="KW-0732">Signal</keyword>
<dbReference type="Proteomes" id="UP000198711">
    <property type="component" value="Unassembled WGS sequence"/>
</dbReference>
<dbReference type="GO" id="GO:0017004">
    <property type="term" value="P:cytochrome complex assembly"/>
    <property type="evidence" value="ECO:0007669"/>
    <property type="project" value="UniProtKB-KW"/>
</dbReference>
<organism evidence="13 14">
    <name type="scientific">Hydrobacter penzbergensis</name>
    <dbReference type="NCBI Taxonomy" id="1235997"/>
    <lineage>
        <taxon>Bacteria</taxon>
        <taxon>Pseudomonadati</taxon>
        <taxon>Bacteroidota</taxon>
        <taxon>Chitinophagia</taxon>
        <taxon>Chitinophagales</taxon>
        <taxon>Chitinophagaceae</taxon>
        <taxon>Hydrobacter</taxon>
    </lineage>
</organism>
<keyword evidence="14" id="KW-1185">Reference proteome</keyword>
<evidence type="ECO:0000313" key="14">
    <source>
        <dbReference type="Proteomes" id="UP000198711"/>
    </source>
</evidence>
<keyword evidence="9" id="KW-0676">Redox-active center</keyword>
<dbReference type="GO" id="GO:0009279">
    <property type="term" value="C:cell outer membrane"/>
    <property type="evidence" value="ECO:0007669"/>
    <property type="project" value="UniProtKB-SubCell"/>
</dbReference>
<sequence length="1148" mass="127869">MKHLCGVMAMVLSMLYAFPQSKLPASKSNTGVLSIGDTLPAIAIQVFDKGNIQSSNTASYKGKGLLLDFWATWCTACYKKFGLLDSLQKKYSNQLQIILVCAKNTGDNREKIDAFTKNITVDLPSFSLPVVIGDTIADHLFPHKIIPHYVWIDAHGVIKAITGSEPVTEENIARLLSNKSIKNLPTELPEVVVQTGYQSVPKERATGSFTQIDNKLFNQQTSTDVLSRLEAIASSVMVDRKTGVGMMIRGLSTLSGDKSPLIVLDQFPYEGDIGNINPNDVESITLLKDAAAASIWGARAGNGVIVITTKKSKFNQPISVELNTSISIITKPDLWYLKQINSSDYIDVERMLFSKGYKFSDTASINKLPFSPVYEILFQQRRNAISENEANARINALRQADVRNDFSKYFYRNAVNQQYAFNVKSGNSNSAWLVSGGYDKNISELYAPYSRASLRFNHTMTPVKNLQVSAGVYLAESRTGSGRPAYGSISMANSALPPYTSFADANGNPLPVAKSYRQSYLDTAGRGRLLDWNYYPLTDYSHTALTGSTQDVLVNLGIRYSFNNALSFDIKYQYEKEASANSVLSSEQSYSVRNYVNQFTQLGNTAANDIYRVPRGAMLDLSSSTMTVNNLRAQLNYSHTWGSSSLSVIAGSEVREAHITGNSGRSYGYNDNTLNTAQVDYATPYPTFITGYKAYIVDYTSYTDLLNRFVSVYTNGAYTYKNKYTVSVSGRKDASNVFGVTTNNRWTPLWSAGIAWQIDKERFYHAATWPFLRLRATYGYSGNVNQKIPALTTISYLSNSPYTATPSAVIKQYANPELRWEKVRTLNMGIDVRSKNNRVSGSVEFFIKQGIDLMGNTPIDYTTGIGSTITKNAASMKAHGIDIDCNSLNIDRTFKWVTQLNLSWYTDKITRYYLSSKRASNFINGSRPGISGLEGSPVYSFFSYQWAGLDPATGDPQGYYKGQVSKDYNTLMGNTIVINDLVYHGSAMPTFYGSMGNTFSWKNWSVTVRMMYKFGYYFRRNTISYNNLYASGIGHADFAKRWQYPGDEKITDIPSLIYPAISARDGFYQASAATISNASHIRLQYVTINYELDKQKIKQLPFKQIQLYCNASNLGILWSANKYGIDPDYSESATPPSISFTAGVRINY</sequence>
<dbReference type="InterPro" id="IPR023996">
    <property type="entry name" value="TonB-dep_OMP_SusC/RagA"/>
</dbReference>
<name>A0A8X8IEY2_9BACT</name>
<dbReference type="GO" id="GO:0016491">
    <property type="term" value="F:oxidoreductase activity"/>
    <property type="evidence" value="ECO:0007669"/>
    <property type="project" value="InterPro"/>
</dbReference>
<evidence type="ECO:0000256" key="7">
    <source>
        <dbReference type="ARBA" id="ARBA00023136"/>
    </source>
</evidence>